<dbReference type="PANTHER" id="PTHR31288:SF22">
    <property type="entry name" value="O-FUCOSYLTRANSFERASE 9"/>
    <property type="match status" value="1"/>
</dbReference>
<reference evidence="5" key="1">
    <citation type="journal article" date="2015" name="PLoS Genet.">
        <title>Genome Sequence and Transcriptome Analyses of Chrysochromulina tobin: Metabolic Tools for Enhanced Algal Fitness in the Prominent Order Prymnesiales (Haptophyceae).</title>
        <authorList>
            <person name="Hovde B.T."/>
            <person name="Deodato C.R."/>
            <person name="Hunsperger H.M."/>
            <person name="Ryken S.A."/>
            <person name="Yost W."/>
            <person name="Jha R.K."/>
            <person name="Patterson J."/>
            <person name="Monnat R.J. Jr."/>
            <person name="Barlow S.B."/>
            <person name="Starkenburg S.R."/>
            <person name="Cattolico R.A."/>
        </authorList>
    </citation>
    <scope>NUCLEOTIDE SEQUENCE</scope>
    <source>
        <strain evidence="5">CCMP291</strain>
    </source>
</reference>
<dbReference type="EMBL" id="JWZX01003151">
    <property type="protein sequence ID" value="KOO23853.1"/>
    <property type="molecule type" value="Genomic_DNA"/>
</dbReference>
<comment type="caution">
    <text evidence="4">The sequence shown here is derived from an EMBL/GenBank/DDBJ whole genome shotgun (WGS) entry which is preliminary data.</text>
</comment>
<dbReference type="OrthoDB" id="1882547at2759"/>
<dbReference type="InterPro" id="IPR024709">
    <property type="entry name" value="FucosylTrfase_pln"/>
</dbReference>
<gene>
    <name evidence="4" type="ORF">Ctob_003465</name>
</gene>
<evidence type="ECO:0000256" key="2">
    <source>
        <dbReference type="ARBA" id="ARBA00023253"/>
    </source>
</evidence>
<protein>
    <recommendedName>
        <fullName evidence="6">O-fucosyltransferase family protein</fullName>
    </recommendedName>
</protein>
<keyword evidence="5" id="KW-1185">Reference proteome</keyword>
<dbReference type="PANTHER" id="PTHR31288">
    <property type="entry name" value="O-FUCOSYLTRANSFERASE FAMILY PROTEIN"/>
    <property type="match status" value="1"/>
</dbReference>
<dbReference type="Gene3D" id="3.40.50.11350">
    <property type="match status" value="1"/>
</dbReference>
<organism evidence="4 5">
    <name type="scientific">Chrysochromulina tobinii</name>
    <dbReference type="NCBI Taxonomy" id="1460289"/>
    <lineage>
        <taxon>Eukaryota</taxon>
        <taxon>Haptista</taxon>
        <taxon>Haptophyta</taxon>
        <taxon>Prymnesiophyceae</taxon>
        <taxon>Prymnesiales</taxon>
        <taxon>Chrysochromulinaceae</taxon>
        <taxon>Chrysochromulina</taxon>
    </lineage>
</organism>
<name>A0A0M0JCA2_9EUKA</name>
<keyword evidence="3" id="KW-0119">Carbohydrate metabolism</keyword>
<evidence type="ECO:0008006" key="6">
    <source>
        <dbReference type="Google" id="ProtNLM"/>
    </source>
</evidence>
<accession>A0A0M0JCA2</accession>
<evidence type="ECO:0000313" key="5">
    <source>
        <dbReference type="Proteomes" id="UP000037460"/>
    </source>
</evidence>
<keyword evidence="2" id="KW-0294">Fucose metabolism</keyword>
<dbReference type="AlphaFoldDB" id="A0A0M0JCA2"/>
<evidence type="ECO:0000256" key="3">
    <source>
        <dbReference type="ARBA" id="ARBA00023277"/>
    </source>
</evidence>
<dbReference type="InterPro" id="IPR019378">
    <property type="entry name" value="GDP-Fuc_O-FucTrfase"/>
</dbReference>
<dbReference type="Pfam" id="PF10250">
    <property type="entry name" value="O-FucT"/>
    <property type="match status" value="1"/>
</dbReference>
<dbReference type="GO" id="GO:0016740">
    <property type="term" value="F:transferase activity"/>
    <property type="evidence" value="ECO:0007669"/>
    <property type="project" value="UniProtKB-KW"/>
</dbReference>
<dbReference type="GO" id="GO:0006004">
    <property type="term" value="P:fucose metabolic process"/>
    <property type="evidence" value="ECO:0007669"/>
    <property type="project" value="UniProtKB-KW"/>
</dbReference>
<dbReference type="Proteomes" id="UP000037460">
    <property type="component" value="Unassembled WGS sequence"/>
</dbReference>
<keyword evidence="1" id="KW-0808">Transferase</keyword>
<sequence length="435" mass="47259">MALELAADVPAGAYAIETSEIIGRLAVHQSGGCLLVQKRSRFLLFELDRGFGAAHLGLFNGIALAWLLNVTAVLPRIHTYHDLETGLRRADAGASSAFVPFETFFDAEAFISALSPMVRVVRRLPAALDELADHEVTQPVAFINPAVPTQMPGAASNGRAGAGGAPASTGGLALLPTDLQRLWDHYKTHNVLRVRSLARKLVWSTPALAHLRLLLHAAIRPAAAIDRLAAHLEREMLAFGERKNLSGSFVSMHLPLGSGWEEFCRQERLSTLGDGHSAMFGGASGASARGRHAAGSDVDDESDWRRCDLSAEAVTQVLEERQVGDLSRLLYVAGTLNISHIQQLHKQRFAVMSRARFTVDIHPDLAPAVDMALCRRAPLFIGNAFSSFSFVLREARLAVGESERAMYYNADHEATAGDLTPEEALRWNVLPWVPS</sequence>
<proteinExistence type="predicted"/>
<evidence type="ECO:0000313" key="4">
    <source>
        <dbReference type="EMBL" id="KOO23853.1"/>
    </source>
</evidence>
<evidence type="ECO:0000256" key="1">
    <source>
        <dbReference type="ARBA" id="ARBA00022679"/>
    </source>
</evidence>